<protein>
    <recommendedName>
        <fullName evidence="4">Lipoprotein</fullName>
    </recommendedName>
</protein>
<feature type="chain" id="PRO_5008898856" description="Lipoprotein" evidence="1">
    <location>
        <begin position="21"/>
        <end position="185"/>
    </location>
</feature>
<feature type="signal peptide" evidence="1">
    <location>
        <begin position="1"/>
        <end position="20"/>
    </location>
</feature>
<keyword evidence="3" id="KW-1185">Reference proteome</keyword>
<dbReference type="AlphaFoldDB" id="A0A1D1VUA9"/>
<gene>
    <name evidence="2" type="primary">RvY_12766-1</name>
    <name evidence="2" type="synonym">RvY_12766.1</name>
    <name evidence="2" type="ORF">RvY_12766</name>
</gene>
<sequence>MSKMLYQAVFLSALVAMVACARSSSTDGTRVEYKLFNFTHAGKLQNGEKCDFGTHCDPSLRGYVDTISPDAAFPGSEDNLERWAKIWEGLDIKDTARLNKIVSRDVCKGTYNKATLRVQVDEVDSSRKDLMEQFMCYAGRNVQQDESRAKWSELAECEAHYNKRGNKMLYSWRAFTVPARDCGKV</sequence>
<proteinExistence type="predicted"/>
<dbReference type="EMBL" id="BDGG01000008">
    <property type="protein sequence ID" value="GAV02169.1"/>
    <property type="molecule type" value="Genomic_DNA"/>
</dbReference>
<name>A0A1D1VUA9_RAMVA</name>
<dbReference type="Proteomes" id="UP000186922">
    <property type="component" value="Unassembled WGS sequence"/>
</dbReference>
<evidence type="ECO:0000313" key="3">
    <source>
        <dbReference type="Proteomes" id="UP000186922"/>
    </source>
</evidence>
<evidence type="ECO:0008006" key="4">
    <source>
        <dbReference type="Google" id="ProtNLM"/>
    </source>
</evidence>
<organism evidence="2 3">
    <name type="scientific">Ramazzottius varieornatus</name>
    <name type="common">Water bear</name>
    <name type="synonym">Tardigrade</name>
    <dbReference type="NCBI Taxonomy" id="947166"/>
    <lineage>
        <taxon>Eukaryota</taxon>
        <taxon>Metazoa</taxon>
        <taxon>Ecdysozoa</taxon>
        <taxon>Tardigrada</taxon>
        <taxon>Eutardigrada</taxon>
        <taxon>Parachela</taxon>
        <taxon>Hypsibioidea</taxon>
        <taxon>Ramazzottiidae</taxon>
        <taxon>Ramazzottius</taxon>
    </lineage>
</organism>
<evidence type="ECO:0000256" key="1">
    <source>
        <dbReference type="SAM" id="SignalP"/>
    </source>
</evidence>
<evidence type="ECO:0000313" key="2">
    <source>
        <dbReference type="EMBL" id="GAV02169.1"/>
    </source>
</evidence>
<accession>A0A1D1VUA9</accession>
<dbReference type="PROSITE" id="PS51257">
    <property type="entry name" value="PROKAR_LIPOPROTEIN"/>
    <property type="match status" value="1"/>
</dbReference>
<comment type="caution">
    <text evidence="2">The sequence shown here is derived from an EMBL/GenBank/DDBJ whole genome shotgun (WGS) entry which is preliminary data.</text>
</comment>
<dbReference type="OrthoDB" id="10029263at2759"/>
<reference evidence="2 3" key="1">
    <citation type="journal article" date="2016" name="Nat. Commun.">
        <title>Extremotolerant tardigrade genome and improved radiotolerance of human cultured cells by tardigrade-unique protein.</title>
        <authorList>
            <person name="Hashimoto T."/>
            <person name="Horikawa D.D."/>
            <person name="Saito Y."/>
            <person name="Kuwahara H."/>
            <person name="Kozuka-Hata H."/>
            <person name="Shin-I T."/>
            <person name="Minakuchi Y."/>
            <person name="Ohishi K."/>
            <person name="Motoyama A."/>
            <person name="Aizu T."/>
            <person name="Enomoto A."/>
            <person name="Kondo K."/>
            <person name="Tanaka S."/>
            <person name="Hara Y."/>
            <person name="Koshikawa S."/>
            <person name="Sagara H."/>
            <person name="Miura T."/>
            <person name="Yokobori S."/>
            <person name="Miyagawa K."/>
            <person name="Suzuki Y."/>
            <person name="Kubo T."/>
            <person name="Oyama M."/>
            <person name="Kohara Y."/>
            <person name="Fujiyama A."/>
            <person name="Arakawa K."/>
            <person name="Katayama T."/>
            <person name="Toyoda A."/>
            <person name="Kunieda T."/>
        </authorList>
    </citation>
    <scope>NUCLEOTIDE SEQUENCE [LARGE SCALE GENOMIC DNA]</scope>
    <source>
        <strain evidence="2 3">YOKOZUNA-1</strain>
    </source>
</reference>
<keyword evidence="1" id="KW-0732">Signal</keyword>